<dbReference type="Pfam" id="PF03302">
    <property type="entry name" value="VSP"/>
    <property type="match status" value="1"/>
</dbReference>
<reference evidence="2 3" key="1">
    <citation type="journal article" date="2009" name="PLoS Pathog.">
        <title>Draft genome sequencing of giardia intestinalis assemblage B isolate GS: is human giardiasis caused by two different species?</title>
        <authorList>
            <person name="Franzen O."/>
            <person name="Jerlstrom-Hultqvist J."/>
            <person name="Castro E."/>
            <person name="Sherwood E."/>
            <person name="Ankarklev J."/>
            <person name="Reiner D.S."/>
            <person name="Palm D."/>
            <person name="Andersson J.O."/>
            <person name="Andersson B."/>
            <person name="Svard S.G."/>
        </authorList>
    </citation>
    <scope>NUCLEOTIDE SEQUENCE [LARGE SCALE GENOMIC DNA]</scope>
    <source>
        <strain evidence="3">ATCC 50581 / GS clone H7</strain>
    </source>
</reference>
<proteinExistence type="predicted"/>
<dbReference type="SMART" id="SM00261">
    <property type="entry name" value="FU"/>
    <property type="match status" value="1"/>
</dbReference>
<keyword evidence="1" id="KW-0812">Transmembrane</keyword>
<organism evidence="2 3">
    <name type="scientific">Giardia intestinalis (strain ATCC 50581 / GS clone H7)</name>
    <name type="common">Giardia lamblia</name>
    <dbReference type="NCBI Taxonomy" id="598745"/>
    <lineage>
        <taxon>Eukaryota</taxon>
        <taxon>Metamonada</taxon>
        <taxon>Diplomonadida</taxon>
        <taxon>Hexamitidae</taxon>
        <taxon>Giardiinae</taxon>
        <taxon>Giardia</taxon>
    </lineage>
</organism>
<accession>C6LWN3</accession>
<dbReference type="OrthoDB" id="300641at2759"/>
<dbReference type="InterPro" id="IPR009030">
    <property type="entry name" value="Growth_fac_rcpt_cys_sf"/>
</dbReference>
<dbReference type="PANTHER" id="PTHR23275">
    <property type="entry name" value="CABRIOLET.-RELATED"/>
    <property type="match status" value="1"/>
</dbReference>
<evidence type="ECO:0000313" key="2">
    <source>
        <dbReference type="EMBL" id="EES99573.1"/>
    </source>
</evidence>
<dbReference type="Proteomes" id="UP000002488">
    <property type="component" value="Unassembled WGS sequence"/>
</dbReference>
<sequence length="122" mass="12292">MGGYFKTSSNTCTKCDAGCATCTGTASTCSTCASGYYLSNSKCIACDRSDGSITGVSDCLSCAAPSSNTGPVLCYLMKDSTASNSDPNLSTGAIASISVAVIAVVGGLVGFLCWWFICRGKA</sequence>
<dbReference type="Gene3D" id="2.10.220.10">
    <property type="entry name" value="Hormone Receptor, Insulin-like Growth Factor Receptor 1, Chain A, domain 2"/>
    <property type="match status" value="1"/>
</dbReference>
<feature type="transmembrane region" description="Helical" evidence="1">
    <location>
        <begin position="93"/>
        <end position="117"/>
    </location>
</feature>
<protein>
    <submittedName>
        <fullName evidence="2">VSP</fullName>
    </submittedName>
</protein>
<dbReference type="VEuPathDB" id="GiardiaDB:GL50581_3194"/>
<dbReference type="InterPro" id="IPR005127">
    <property type="entry name" value="Giardia_VSP"/>
</dbReference>
<comment type="caution">
    <text evidence="2">The sequence shown here is derived from an EMBL/GenBank/DDBJ whole genome shotgun (WGS) entry which is preliminary data.</text>
</comment>
<dbReference type="EMBL" id="ACGJ01002639">
    <property type="protein sequence ID" value="EES99573.1"/>
    <property type="molecule type" value="Genomic_DNA"/>
</dbReference>
<gene>
    <name evidence="2" type="ORF">GL50581_3194</name>
</gene>
<dbReference type="SUPFAM" id="SSF57184">
    <property type="entry name" value="Growth factor receptor domain"/>
    <property type="match status" value="1"/>
</dbReference>
<dbReference type="InterPro" id="IPR006212">
    <property type="entry name" value="Furin_repeat"/>
</dbReference>
<dbReference type="OMA" id="ITGVSDC"/>
<dbReference type="PANTHER" id="PTHR23275:SF100">
    <property type="entry name" value="EGF-LIKE DOMAIN-CONTAINING PROTEIN"/>
    <property type="match status" value="1"/>
</dbReference>
<evidence type="ECO:0000313" key="3">
    <source>
        <dbReference type="Proteomes" id="UP000002488"/>
    </source>
</evidence>
<dbReference type="CDD" id="cd00064">
    <property type="entry name" value="FU"/>
    <property type="match status" value="1"/>
</dbReference>
<keyword evidence="1" id="KW-0472">Membrane</keyword>
<dbReference type="InterPro" id="IPR052798">
    <property type="entry name" value="Giardia_VSA"/>
</dbReference>
<name>C6LWN3_GIAIB</name>
<evidence type="ECO:0000256" key="1">
    <source>
        <dbReference type="SAM" id="Phobius"/>
    </source>
</evidence>
<dbReference type="AlphaFoldDB" id="C6LWN3"/>
<keyword evidence="1" id="KW-1133">Transmembrane helix</keyword>